<dbReference type="InParanoid" id="A0A3N4LVV5"/>
<reference evidence="5 6" key="1">
    <citation type="journal article" date="2018" name="Nat. Ecol. Evol.">
        <title>Pezizomycetes genomes reveal the molecular basis of ectomycorrhizal truffle lifestyle.</title>
        <authorList>
            <person name="Murat C."/>
            <person name="Payen T."/>
            <person name="Noel B."/>
            <person name="Kuo A."/>
            <person name="Morin E."/>
            <person name="Chen J."/>
            <person name="Kohler A."/>
            <person name="Krizsan K."/>
            <person name="Balestrini R."/>
            <person name="Da Silva C."/>
            <person name="Montanini B."/>
            <person name="Hainaut M."/>
            <person name="Levati E."/>
            <person name="Barry K.W."/>
            <person name="Belfiori B."/>
            <person name="Cichocki N."/>
            <person name="Clum A."/>
            <person name="Dockter R.B."/>
            <person name="Fauchery L."/>
            <person name="Guy J."/>
            <person name="Iotti M."/>
            <person name="Le Tacon F."/>
            <person name="Lindquist E.A."/>
            <person name="Lipzen A."/>
            <person name="Malagnac F."/>
            <person name="Mello A."/>
            <person name="Molinier V."/>
            <person name="Miyauchi S."/>
            <person name="Poulain J."/>
            <person name="Riccioni C."/>
            <person name="Rubini A."/>
            <person name="Sitrit Y."/>
            <person name="Splivallo R."/>
            <person name="Traeger S."/>
            <person name="Wang M."/>
            <person name="Zifcakova L."/>
            <person name="Wipf D."/>
            <person name="Zambonelli A."/>
            <person name="Paolocci F."/>
            <person name="Nowrousian M."/>
            <person name="Ottonello S."/>
            <person name="Baldrian P."/>
            <person name="Spatafora J.W."/>
            <person name="Henrissat B."/>
            <person name="Nagy L.G."/>
            <person name="Aury J.M."/>
            <person name="Wincker P."/>
            <person name="Grigoriev I.V."/>
            <person name="Bonfante P."/>
            <person name="Martin F.M."/>
        </authorList>
    </citation>
    <scope>NUCLEOTIDE SEQUENCE [LARGE SCALE GENOMIC DNA]</scope>
    <source>
        <strain evidence="5 6">ATCC MYA-4762</strain>
    </source>
</reference>
<protein>
    <recommendedName>
        <fullName evidence="7">Apoptosis-inducing TAF9-like domain 1 family protein</fullName>
    </recommendedName>
</protein>
<keyword evidence="6" id="KW-1185">Reference proteome</keyword>
<dbReference type="GO" id="GO:0006281">
    <property type="term" value="P:DNA repair"/>
    <property type="evidence" value="ECO:0007669"/>
    <property type="project" value="UniProtKB-KW"/>
</dbReference>
<dbReference type="GO" id="GO:0003682">
    <property type="term" value="F:chromatin binding"/>
    <property type="evidence" value="ECO:0007669"/>
    <property type="project" value="TreeGrafter"/>
</dbReference>
<dbReference type="FunCoup" id="A0A3N4LVV5">
    <property type="interactions" value="31"/>
</dbReference>
<dbReference type="STRING" id="1051890.A0A3N4LVV5"/>
<dbReference type="Proteomes" id="UP000267821">
    <property type="component" value="Unassembled WGS sequence"/>
</dbReference>
<evidence type="ECO:0000313" key="6">
    <source>
        <dbReference type="Proteomes" id="UP000267821"/>
    </source>
</evidence>
<keyword evidence="2" id="KW-0227">DNA damage</keyword>
<dbReference type="GO" id="GO:0071821">
    <property type="term" value="C:FANCM-MHF complex"/>
    <property type="evidence" value="ECO:0007669"/>
    <property type="project" value="InterPro"/>
</dbReference>
<evidence type="ECO:0008006" key="7">
    <source>
        <dbReference type="Google" id="ProtNLM"/>
    </source>
</evidence>
<accession>A0A3N4LVV5</accession>
<keyword evidence="4" id="KW-0234">DNA repair</keyword>
<dbReference type="InterPro" id="IPR009072">
    <property type="entry name" value="Histone-fold"/>
</dbReference>
<gene>
    <name evidence="5" type="ORF">L211DRAFT_811172</name>
</gene>
<dbReference type="PANTHER" id="PTHR22980">
    <property type="entry name" value="CORTISTATIN"/>
    <property type="match status" value="1"/>
</dbReference>
<evidence type="ECO:0000256" key="1">
    <source>
        <dbReference type="ARBA" id="ARBA00006612"/>
    </source>
</evidence>
<dbReference type="PANTHER" id="PTHR22980:SF0">
    <property type="entry name" value="CENTROMERE PROTEIN S"/>
    <property type="match status" value="1"/>
</dbReference>
<evidence type="ECO:0000256" key="2">
    <source>
        <dbReference type="ARBA" id="ARBA00022763"/>
    </source>
</evidence>
<dbReference type="InterPro" id="IPR029003">
    <property type="entry name" value="CENP-S/Mhf1"/>
</dbReference>
<dbReference type="OrthoDB" id="1872155at2759"/>
<name>A0A3N4LVV5_9PEZI</name>
<sequence>MANEGLRERLKAALWHTIGKIVDEETLELDVIANQAFIASLTELVWTQLENVAKDLEAFANHANRTTITTDDVLLLVRRNEELESLMKEFVDREKEKRAADASCKRKR</sequence>
<dbReference type="CDD" id="cd22919">
    <property type="entry name" value="HFD_CENP-S"/>
    <property type="match status" value="1"/>
</dbReference>
<comment type="similarity">
    <text evidence="1">Belongs to the TAF9 family. CENP-S/MHF1 subfamily.</text>
</comment>
<evidence type="ECO:0000256" key="3">
    <source>
        <dbReference type="ARBA" id="ARBA00023125"/>
    </source>
</evidence>
<dbReference type="SUPFAM" id="SSF47113">
    <property type="entry name" value="Histone-fold"/>
    <property type="match status" value="1"/>
</dbReference>
<dbReference type="GO" id="GO:0031297">
    <property type="term" value="P:replication fork processing"/>
    <property type="evidence" value="ECO:0007669"/>
    <property type="project" value="TreeGrafter"/>
</dbReference>
<dbReference type="GO" id="GO:0000712">
    <property type="term" value="P:resolution of meiotic recombination intermediates"/>
    <property type="evidence" value="ECO:0007669"/>
    <property type="project" value="TreeGrafter"/>
</dbReference>
<dbReference type="Pfam" id="PF15630">
    <property type="entry name" value="CENP-S"/>
    <property type="match status" value="1"/>
</dbReference>
<evidence type="ECO:0000313" key="5">
    <source>
        <dbReference type="EMBL" id="RPB22165.1"/>
    </source>
</evidence>
<keyword evidence="3" id="KW-0238">DNA-binding</keyword>
<organism evidence="5 6">
    <name type="scientific">Terfezia boudieri ATCC MYA-4762</name>
    <dbReference type="NCBI Taxonomy" id="1051890"/>
    <lineage>
        <taxon>Eukaryota</taxon>
        <taxon>Fungi</taxon>
        <taxon>Dikarya</taxon>
        <taxon>Ascomycota</taxon>
        <taxon>Pezizomycotina</taxon>
        <taxon>Pezizomycetes</taxon>
        <taxon>Pezizales</taxon>
        <taxon>Pezizaceae</taxon>
        <taxon>Terfezia</taxon>
    </lineage>
</organism>
<evidence type="ECO:0000256" key="4">
    <source>
        <dbReference type="ARBA" id="ARBA00023204"/>
    </source>
</evidence>
<dbReference type="EMBL" id="ML121554">
    <property type="protein sequence ID" value="RPB22165.1"/>
    <property type="molecule type" value="Genomic_DNA"/>
</dbReference>
<dbReference type="GO" id="GO:0046982">
    <property type="term" value="F:protein heterodimerization activity"/>
    <property type="evidence" value="ECO:0007669"/>
    <property type="project" value="InterPro"/>
</dbReference>
<proteinExistence type="inferred from homology"/>
<dbReference type="AlphaFoldDB" id="A0A3N4LVV5"/>
<dbReference type="GO" id="GO:0003677">
    <property type="term" value="F:DNA binding"/>
    <property type="evidence" value="ECO:0007669"/>
    <property type="project" value="UniProtKB-KW"/>
</dbReference>
<dbReference type="Gene3D" id="1.10.20.10">
    <property type="entry name" value="Histone, subunit A"/>
    <property type="match status" value="1"/>
</dbReference>